<proteinExistence type="predicted"/>
<protein>
    <submittedName>
        <fullName evidence="8">Uncharacterized protein</fullName>
    </submittedName>
</protein>
<dbReference type="PANTHER" id="PTHR45444:SF3">
    <property type="entry name" value="XANTHINE DEHYDROGENASE"/>
    <property type="match status" value="1"/>
</dbReference>
<dbReference type="GO" id="GO:0071949">
    <property type="term" value="F:FAD binding"/>
    <property type="evidence" value="ECO:0007669"/>
    <property type="project" value="InterPro"/>
</dbReference>
<dbReference type="InterPro" id="IPR036318">
    <property type="entry name" value="FAD-bd_PCMH-like_sf"/>
</dbReference>
<feature type="domain" description="FAD-binding PCMH-type" evidence="7">
    <location>
        <begin position="1"/>
        <end position="180"/>
    </location>
</feature>
<keyword evidence="2" id="KW-0479">Metal-binding</keyword>
<dbReference type="InterPro" id="IPR012675">
    <property type="entry name" value="Beta-grasp_dom_sf"/>
</dbReference>
<dbReference type="SUPFAM" id="SSF54292">
    <property type="entry name" value="2Fe-2S ferredoxin-like"/>
    <property type="match status" value="1"/>
</dbReference>
<dbReference type="AlphaFoldDB" id="A0A455T1H4"/>
<dbReference type="GO" id="GO:0051537">
    <property type="term" value="F:2 iron, 2 sulfur cluster binding"/>
    <property type="evidence" value="ECO:0007669"/>
    <property type="project" value="InterPro"/>
</dbReference>
<dbReference type="SUPFAM" id="SSF56176">
    <property type="entry name" value="FAD-binding/transporter-associated domain-like"/>
    <property type="match status" value="1"/>
</dbReference>
<dbReference type="InterPro" id="IPR036010">
    <property type="entry name" value="2Fe-2S_ferredoxin-like_sf"/>
</dbReference>
<dbReference type="InterPro" id="IPR002346">
    <property type="entry name" value="Mopterin_DH_FAD-bd"/>
</dbReference>
<dbReference type="Pfam" id="PF03450">
    <property type="entry name" value="CO_deh_flav_C"/>
    <property type="match status" value="1"/>
</dbReference>
<reference evidence="8" key="1">
    <citation type="submission" date="2018-12" db="EMBL/GenBank/DDBJ databases">
        <title>Novel natural products biosynthetic potential of the class Ktedonobacteria.</title>
        <authorList>
            <person name="Zheng Y."/>
            <person name="Saitou A."/>
            <person name="Wang C.M."/>
            <person name="Toyoda A."/>
            <person name="Minakuchi Y."/>
            <person name="Sekiguchi Y."/>
            <person name="Ueda K."/>
            <person name="Takano H."/>
            <person name="Sakai Y."/>
            <person name="Yokota A."/>
            <person name="Yabe S."/>
        </authorList>
    </citation>
    <scope>NUCLEOTIDE SEQUENCE</scope>
    <source>
        <strain evidence="8">COM3</strain>
    </source>
</reference>
<dbReference type="SMART" id="SM01092">
    <property type="entry name" value="CO_deh_flav_C"/>
    <property type="match status" value="1"/>
</dbReference>
<dbReference type="InterPro" id="IPR036683">
    <property type="entry name" value="CO_DH_flav_C_dom_sf"/>
</dbReference>
<gene>
    <name evidence="8" type="ORF">KTC_59750</name>
</gene>
<dbReference type="InterPro" id="IPR006058">
    <property type="entry name" value="2Fe2S_fd_BS"/>
</dbReference>
<keyword evidence="1" id="KW-0285">Flavoprotein</keyword>
<dbReference type="PROSITE" id="PS51387">
    <property type="entry name" value="FAD_PCMH"/>
    <property type="match status" value="1"/>
</dbReference>
<evidence type="ECO:0000259" key="6">
    <source>
        <dbReference type="PROSITE" id="PS51085"/>
    </source>
</evidence>
<evidence type="ECO:0000256" key="5">
    <source>
        <dbReference type="ARBA" id="ARBA00023004"/>
    </source>
</evidence>
<evidence type="ECO:0000313" key="8">
    <source>
        <dbReference type="EMBL" id="BBH91224.1"/>
    </source>
</evidence>
<keyword evidence="4" id="KW-0560">Oxidoreductase</keyword>
<dbReference type="Pfam" id="PF01799">
    <property type="entry name" value="Fer2_2"/>
    <property type="match status" value="1"/>
</dbReference>
<dbReference type="Gene3D" id="3.10.20.30">
    <property type="match status" value="1"/>
</dbReference>
<dbReference type="Pfam" id="PF00111">
    <property type="entry name" value="Fer2"/>
    <property type="match status" value="1"/>
</dbReference>
<dbReference type="Gene3D" id="3.30.390.50">
    <property type="entry name" value="CO dehydrogenase flavoprotein, C-terminal domain"/>
    <property type="match status" value="1"/>
</dbReference>
<evidence type="ECO:0000256" key="4">
    <source>
        <dbReference type="ARBA" id="ARBA00023002"/>
    </source>
</evidence>
<dbReference type="SUPFAM" id="SSF47741">
    <property type="entry name" value="CO dehydrogenase ISP C-domain like"/>
    <property type="match status" value="1"/>
</dbReference>
<dbReference type="PANTHER" id="PTHR45444">
    <property type="entry name" value="XANTHINE DEHYDROGENASE"/>
    <property type="match status" value="1"/>
</dbReference>
<dbReference type="InterPro" id="IPR036884">
    <property type="entry name" value="2Fe-2S-bd_dom_sf"/>
</dbReference>
<dbReference type="Gene3D" id="1.10.150.120">
    <property type="entry name" value="[2Fe-2S]-binding domain"/>
    <property type="match status" value="1"/>
</dbReference>
<dbReference type="InterPro" id="IPR016208">
    <property type="entry name" value="Ald_Oxase/xanthine_DH-like"/>
</dbReference>
<evidence type="ECO:0000259" key="7">
    <source>
        <dbReference type="PROSITE" id="PS51387"/>
    </source>
</evidence>
<dbReference type="InterPro" id="IPR002888">
    <property type="entry name" value="2Fe-2S-bd"/>
</dbReference>
<dbReference type="Pfam" id="PF00941">
    <property type="entry name" value="FAD_binding_5"/>
    <property type="match status" value="1"/>
</dbReference>
<evidence type="ECO:0000256" key="1">
    <source>
        <dbReference type="ARBA" id="ARBA00022630"/>
    </source>
</evidence>
<dbReference type="SUPFAM" id="SSF55447">
    <property type="entry name" value="CO dehydrogenase flavoprotein C-terminal domain-like"/>
    <property type="match status" value="1"/>
</dbReference>
<dbReference type="Gene3D" id="3.30.465.10">
    <property type="match status" value="1"/>
</dbReference>
<keyword evidence="3" id="KW-0274">FAD</keyword>
<dbReference type="InterPro" id="IPR016166">
    <property type="entry name" value="FAD-bd_PCMH"/>
</dbReference>
<dbReference type="InterPro" id="IPR001041">
    <property type="entry name" value="2Fe-2S_ferredoxin-type"/>
</dbReference>
<dbReference type="InterPro" id="IPR016169">
    <property type="entry name" value="FAD-bd_PCMH_sub2"/>
</dbReference>
<evidence type="ECO:0000256" key="3">
    <source>
        <dbReference type="ARBA" id="ARBA00022827"/>
    </source>
</evidence>
<dbReference type="GO" id="GO:0016491">
    <property type="term" value="F:oxidoreductase activity"/>
    <property type="evidence" value="ECO:0007669"/>
    <property type="project" value="UniProtKB-KW"/>
</dbReference>
<dbReference type="Gene3D" id="3.30.43.10">
    <property type="entry name" value="Uridine Diphospho-n-acetylenolpyruvylglucosamine Reductase, domain 2"/>
    <property type="match status" value="1"/>
</dbReference>
<sequence>MWQTYLRPRSLNELLELIQQHAGKARMIAGGNDVLAELQRDESSIPTLIDLTGVSAQLRYIRYNHRSTATPTIAIGALTTYNDVLRSAVCQQYAFPLVQACREVGSPQIRTRGTIAGNLVTAAPTSDMLPALAALGAELVLLDKQGERAIPLEDFYYGAYRTALRTGELVREIRVPAMQKSQRGCFLKLGVRRAQIVTVVNLAILLTLEHGMIHEARIVPGASSAALQRAVSAEQFLLGQKLEASVWKEAGRLASTDISFEEMSHCSAQYRRHMLSVLVAQGLHQIAEEVPEWKGDPVLLETIVPTSEELEPVTRELELTVNGQRYWLTEGQEKTLLQLLREDLGLTGTKEGCSEGRCGACTVWLNGKAVVSCLVPAWQAHRATVTTVEGLAQGKTMHPLQQAFIECGAVQCGFCTPGMLMAGGKLLEEKRNPDVEQIREALSGNVCRCTGYLKIIEAILHTARQI</sequence>
<accession>A0A455T1H4</accession>
<keyword evidence="5" id="KW-0408">Iron</keyword>
<organism evidence="8">
    <name type="scientific">Thermosporothrix sp. COM3</name>
    <dbReference type="NCBI Taxonomy" id="2490863"/>
    <lineage>
        <taxon>Bacteria</taxon>
        <taxon>Bacillati</taxon>
        <taxon>Chloroflexota</taxon>
        <taxon>Ktedonobacteria</taxon>
        <taxon>Ktedonobacterales</taxon>
        <taxon>Thermosporotrichaceae</taxon>
        <taxon>Thermosporothrix</taxon>
    </lineage>
</organism>
<dbReference type="InterPro" id="IPR016167">
    <property type="entry name" value="FAD-bd_PCMH_sub1"/>
</dbReference>
<dbReference type="PROSITE" id="PS00197">
    <property type="entry name" value="2FE2S_FER_1"/>
    <property type="match status" value="1"/>
</dbReference>
<dbReference type="GO" id="GO:0005506">
    <property type="term" value="F:iron ion binding"/>
    <property type="evidence" value="ECO:0007669"/>
    <property type="project" value="InterPro"/>
</dbReference>
<evidence type="ECO:0000256" key="2">
    <source>
        <dbReference type="ARBA" id="ARBA00022723"/>
    </source>
</evidence>
<dbReference type="EMBL" id="AP019376">
    <property type="protein sequence ID" value="BBH91224.1"/>
    <property type="molecule type" value="Genomic_DNA"/>
</dbReference>
<dbReference type="InterPro" id="IPR005107">
    <property type="entry name" value="CO_DH_flav_C"/>
</dbReference>
<dbReference type="PROSITE" id="PS51085">
    <property type="entry name" value="2FE2S_FER_2"/>
    <property type="match status" value="1"/>
</dbReference>
<feature type="domain" description="2Fe-2S ferredoxin-type" evidence="6">
    <location>
        <begin position="315"/>
        <end position="391"/>
    </location>
</feature>
<name>A0A455T1H4_9CHLR</name>